<dbReference type="Proteomes" id="UP001234297">
    <property type="component" value="Chromosome 2"/>
</dbReference>
<evidence type="ECO:0000313" key="1">
    <source>
        <dbReference type="EMBL" id="KAJ8644524.1"/>
    </source>
</evidence>
<dbReference type="EMBL" id="CM056810">
    <property type="protein sequence ID" value="KAJ8644524.1"/>
    <property type="molecule type" value="Genomic_DNA"/>
</dbReference>
<accession>A0ACC2MFX5</accession>
<gene>
    <name evidence="1" type="ORF">MRB53_006272</name>
</gene>
<comment type="caution">
    <text evidence="1">The sequence shown here is derived from an EMBL/GenBank/DDBJ whole genome shotgun (WGS) entry which is preliminary data.</text>
</comment>
<evidence type="ECO:0000313" key="2">
    <source>
        <dbReference type="Proteomes" id="UP001234297"/>
    </source>
</evidence>
<protein>
    <submittedName>
        <fullName evidence="1">Uncharacterized protein</fullName>
    </submittedName>
</protein>
<organism evidence="1 2">
    <name type="scientific">Persea americana</name>
    <name type="common">Avocado</name>
    <dbReference type="NCBI Taxonomy" id="3435"/>
    <lineage>
        <taxon>Eukaryota</taxon>
        <taxon>Viridiplantae</taxon>
        <taxon>Streptophyta</taxon>
        <taxon>Embryophyta</taxon>
        <taxon>Tracheophyta</taxon>
        <taxon>Spermatophyta</taxon>
        <taxon>Magnoliopsida</taxon>
        <taxon>Magnoliidae</taxon>
        <taxon>Laurales</taxon>
        <taxon>Lauraceae</taxon>
        <taxon>Persea</taxon>
    </lineage>
</organism>
<keyword evidence="2" id="KW-1185">Reference proteome</keyword>
<name>A0ACC2MFX5_PERAE</name>
<reference evidence="1 2" key="1">
    <citation type="journal article" date="2022" name="Hortic Res">
        <title>A haplotype resolved chromosomal level avocado genome allows analysis of novel avocado genes.</title>
        <authorList>
            <person name="Nath O."/>
            <person name="Fletcher S.J."/>
            <person name="Hayward A."/>
            <person name="Shaw L.M."/>
            <person name="Masouleh A.K."/>
            <person name="Furtado A."/>
            <person name="Henry R.J."/>
            <person name="Mitter N."/>
        </authorList>
    </citation>
    <scope>NUCLEOTIDE SEQUENCE [LARGE SCALE GENOMIC DNA]</scope>
    <source>
        <strain evidence="2">cv. Hass</strain>
    </source>
</reference>
<sequence>MLQFSYITVTHIACSLSSKADALARIATAMAVPEGNHCEILVRERLLMPDLGTYEAIVDCIYNNPTVARIGVLPPVRTRDNNL</sequence>
<proteinExistence type="predicted"/>